<keyword evidence="4 6" id="KW-0472">Membrane</keyword>
<dbReference type="Pfam" id="PF12698">
    <property type="entry name" value="ABC2_membrane_3"/>
    <property type="match status" value="1"/>
</dbReference>
<dbReference type="GO" id="GO:0140359">
    <property type="term" value="F:ABC-type transporter activity"/>
    <property type="evidence" value="ECO:0007669"/>
    <property type="project" value="InterPro"/>
</dbReference>
<dbReference type="InterPro" id="IPR051328">
    <property type="entry name" value="T7SS_ABC-Transporter"/>
</dbReference>
<reference evidence="8 9" key="1">
    <citation type="submission" date="2014-09" db="EMBL/GenBank/DDBJ databases">
        <authorList>
            <person name="Hornung B.V."/>
        </authorList>
    </citation>
    <scope>NUCLEOTIDE SEQUENCE [LARGE SCALE GENOMIC DNA]</scope>
    <source>
        <strain evidence="8 9">FRIFI</strain>
    </source>
</reference>
<evidence type="ECO:0000256" key="4">
    <source>
        <dbReference type="ARBA" id="ARBA00023136"/>
    </source>
</evidence>
<keyword evidence="9" id="KW-1185">Reference proteome</keyword>
<protein>
    <submittedName>
        <fullName evidence="8">Phage infection protein</fullName>
    </submittedName>
</protein>
<dbReference type="InterPro" id="IPR017500">
    <property type="entry name" value="Phage_infect_YhgE_N"/>
</dbReference>
<evidence type="ECO:0000313" key="8">
    <source>
        <dbReference type="EMBL" id="CEI72345.1"/>
    </source>
</evidence>
<dbReference type="PANTHER" id="PTHR43077:SF10">
    <property type="entry name" value="TRANSPORT PERMEASE PROTEIN"/>
    <property type="match status" value="1"/>
</dbReference>
<feature type="transmembrane region" description="Helical" evidence="6">
    <location>
        <begin position="665"/>
        <end position="694"/>
    </location>
</feature>
<dbReference type="Gene3D" id="3.40.1710.10">
    <property type="entry name" value="abc type-2 transporter like domain"/>
    <property type="match status" value="1"/>
</dbReference>
<evidence type="ECO:0000256" key="2">
    <source>
        <dbReference type="ARBA" id="ARBA00022692"/>
    </source>
</evidence>
<keyword evidence="2 6" id="KW-0812">Transmembrane</keyword>
<evidence type="ECO:0000256" key="6">
    <source>
        <dbReference type="SAM" id="Phobius"/>
    </source>
</evidence>
<feature type="domain" description="ABC-2 type transporter transmembrane" evidence="7">
    <location>
        <begin position="24"/>
        <end position="693"/>
    </location>
</feature>
<gene>
    <name evidence="8" type="ORF">FRIFI_0801</name>
</gene>
<dbReference type="EMBL" id="LN650648">
    <property type="protein sequence ID" value="CEI72345.1"/>
    <property type="molecule type" value="Genomic_DNA"/>
</dbReference>
<dbReference type="PANTHER" id="PTHR43077">
    <property type="entry name" value="TRANSPORT PERMEASE YVFS-RELATED"/>
    <property type="match status" value="1"/>
</dbReference>
<name>A0A2P2BPR5_9FIRM</name>
<evidence type="ECO:0000256" key="1">
    <source>
        <dbReference type="ARBA" id="ARBA00004141"/>
    </source>
</evidence>
<sequence length="716" mass="78599">MKNSIKIFKTDMKNLIKNPIALIIVIGLCFIPSLYAWVNIKACWNPYENTSTVPIAIVNNDKGTTLDGKKLNVGDDVISELKKNKDIGWKFVDSKKGNMGVLDGSYYAMIEIPSDFSKDLTSVTSGKPIKPTIIYKVNTKSNPVAGKITEVAEETLVNEINSNFIATVNKTLFSSLNTYGKDIEDSKDKILELKKAVIGLDEHMDIINFILDSVNNNSENLATYLKSIQSTLPQVTGGLDAVSNNNMNTSKNIENIKDNLNSSFNGIKSTLNQINNENNQTKDIVNSISHNSGNISKADVASAISQINNQINSTKNQIDSIIKYLEEFNEVKSNKNINKLINELNIIKDELSKQQENIGNLKNQLNGSIESMKDTLNSINSTASNLSSNVNNAINSYDSKVRPALNNTADSLVNAAKNAATLVDSSKGLVQALNDMLGYVSKGSSLTAEMSKDLDSKLNQFKDTIHILSTELKKVSDNDLNSIISILQSKPQLMGNYISNPFNLKSEPIYPIENYGSGMAPIYTTLSLWVGGLVLTSLLTTEVDKFKELSIKEKYIGKMITFVFLAMIQGFIVGLGDKFVLGVQTENLGLFIFTTVLSSAAFAIILYTLVSLFGNIGKAIGIVLMVIQIAGSGGTYPIQVDPLIFRIMQPFFPFTYTLSNLREAIAGPLLSTVMFNVSILIVFGVVTILIGYLLKEKLNKSVRKFEKEFKESGLSE</sequence>
<comment type="subcellular location">
    <subcellularLocation>
        <location evidence="1">Membrane</location>
        <topology evidence="1">Multi-pass membrane protein</topology>
    </subcellularLocation>
</comment>
<evidence type="ECO:0000313" key="9">
    <source>
        <dbReference type="Proteomes" id="UP000245695"/>
    </source>
</evidence>
<organism evidence="8 9">
    <name type="scientific">Romboutsia hominis</name>
    <dbReference type="NCBI Taxonomy" id="1507512"/>
    <lineage>
        <taxon>Bacteria</taxon>
        <taxon>Bacillati</taxon>
        <taxon>Bacillota</taxon>
        <taxon>Clostridia</taxon>
        <taxon>Peptostreptococcales</taxon>
        <taxon>Peptostreptococcaceae</taxon>
        <taxon>Romboutsia</taxon>
    </lineage>
</organism>
<feature type="transmembrane region" description="Helical" evidence="6">
    <location>
        <begin position="588"/>
        <end position="610"/>
    </location>
</feature>
<keyword evidence="5" id="KW-0175">Coiled coil</keyword>
<proteinExistence type="predicted"/>
<dbReference type="SUPFAM" id="SSF58104">
    <property type="entry name" value="Methyl-accepting chemotaxis protein (MCP) signaling domain"/>
    <property type="match status" value="1"/>
</dbReference>
<dbReference type="KEGG" id="rhom:FRIFI_0801"/>
<dbReference type="AlphaFoldDB" id="A0A2P2BPR5"/>
<dbReference type="NCBIfam" id="TIGR03061">
    <property type="entry name" value="pip_yhgE_Nterm"/>
    <property type="match status" value="1"/>
</dbReference>
<dbReference type="NCBIfam" id="TIGR03062">
    <property type="entry name" value="pip_yhgE_Cterm"/>
    <property type="match status" value="1"/>
</dbReference>
<dbReference type="Proteomes" id="UP000245695">
    <property type="component" value="Chromosome 1"/>
</dbReference>
<feature type="transmembrane region" description="Helical" evidence="6">
    <location>
        <begin position="522"/>
        <end position="543"/>
    </location>
</feature>
<feature type="coiled-coil region" evidence="5">
    <location>
        <begin position="334"/>
        <end position="364"/>
    </location>
</feature>
<feature type="transmembrane region" description="Helical" evidence="6">
    <location>
        <begin position="555"/>
        <end position="576"/>
    </location>
</feature>
<dbReference type="InterPro" id="IPR017501">
    <property type="entry name" value="Phage_infect_YhgE_C"/>
</dbReference>
<feature type="transmembrane region" description="Helical" evidence="6">
    <location>
        <begin position="622"/>
        <end position="645"/>
    </location>
</feature>
<feature type="transmembrane region" description="Helical" evidence="6">
    <location>
        <begin position="20"/>
        <end position="38"/>
    </location>
</feature>
<evidence type="ECO:0000256" key="5">
    <source>
        <dbReference type="SAM" id="Coils"/>
    </source>
</evidence>
<dbReference type="GO" id="GO:0016020">
    <property type="term" value="C:membrane"/>
    <property type="evidence" value="ECO:0007669"/>
    <property type="project" value="UniProtKB-SubCell"/>
</dbReference>
<accession>A0A2P2BPR5</accession>
<evidence type="ECO:0000256" key="3">
    <source>
        <dbReference type="ARBA" id="ARBA00022989"/>
    </source>
</evidence>
<keyword evidence="3 6" id="KW-1133">Transmembrane helix</keyword>
<evidence type="ECO:0000259" key="7">
    <source>
        <dbReference type="Pfam" id="PF12698"/>
    </source>
</evidence>
<dbReference type="RefSeq" id="WP_166505055.1">
    <property type="nucleotide sequence ID" value="NZ_JAKNTL010000007.1"/>
</dbReference>
<dbReference type="InterPro" id="IPR013525">
    <property type="entry name" value="ABC2_TM"/>
</dbReference>